<dbReference type="InterPro" id="IPR000477">
    <property type="entry name" value="RT_dom"/>
</dbReference>
<dbReference type="InterPro" id="IPR043502">
    <property type="entry name" value="DNA/RNA_pol_sf"/>
</dbReference>
<dbReference type="InterPro" id="IPR040676">
    <property type="entry name" value="DUF5641"/>
</dbReference>
<protein>
    <recommendedName>
        <fullName evidence="1">Integrase catalytic domain-containing protein</fullName>
    </recommendedName>
</protein>
<dbReference type="Pfam" id="PF18701">
    <property type="entry name" value="DUF5641"/>
    <property type="match status" value="1"/>
</dbReference>
<dbReference type="Gene3D" id="2.40.70.10">
    <property type="entry name" value="Acid Proteases"/>
    <property type="match status" value="1"/>
</dbReference>
<dbReference type="InterPro" id="IPR001584">
    <property type="entry name" value="Integrase_cat-core"/>
</dbReference>
<accession>A0ABD0SA37</accession>
<dbReference type="InterPro" id="IPR005312">
    <property type="entry name" value="DUF1759"/>
</dbReference>
<gene>
    <name evidence="2" type="ORF">ABMA28_010206</name>
</gene>
<name>A0ABD0SA37_LOXSC</name>
<dbReference type="InterPro" id="IPR021109">
    <property type="entry name" value="Peptidase_aspartic_dom_sf"/>
</dbReference>
<evidence type="ECO:0000313" key="3">
    <source>
        <dbReference type="Proteomes" id="UP001549921"/>
    </source>
</evidence>
<proteinExistence type="predicted"/>
<dbReference type="Pfam" id="PF00078">
    <property type="entry name" value="RVT_1"/>
    <property type="match status" value="1"/>
</dbReference>
<evidence type="ECO:0000259" key="1">
    <source>
        <dbReference type="PROSITE" id="PS50994"/>
    </source>
</evidence>
<dbReference type="PROSITE" id="PS50994">
    <property type="entry name" value="INTEGRASE"/>
    <property type="match status" value="1"/>
</dbReference>
<dbReference type="Gene3D" id="3.30.70.270">
    <property type="match status" value="1"/>
</dbReference>
<evidence type="ECO:0000313" key="2">
    <source>
        <dbReference type="EMBL" id="KAL0810907.1"/>
    </source>
</evidence>
<dbReference type="EMBL" id="JBEDNZ010000025">
    <property type="protein sequence ID" value="KAL0810907.1"/>
    <property type="molecule type" value="Genomic_DNA"/>
</dbReference>
<dbReference type="InterPro" id="IPR043128">
    <property type="entry name" value="Rev_trsase/Diguanyl_cyclase"/>
</dbReference>
<sequence>MEQINKSLSLQSERLDEIRKAQVNYGKSPKARINLAYVQTRLEILELKWNSFKTTHEYLVQETPTESRSALSYFNDDLYDTCEEIYINYKSDLKTKMTELSPVTPTTALPENKKTTPELKLPTINIPQFSGKYTEWPSFHDLFNSIIHTNKSIDDVQKLHYLKSSLSGEAEQLLRTITVTSQNYNEAWEILKNRYNNKRYISNSIFKKLFSIKNITTESAYQIKYLLDTTVECLSSLRNLGLPIKTWDAIMIYITVSKLDTESHRLWEQHIASEKDEFPSFDTLKDFLETRFRSLEMIEHTTKPTRTKTFHTSIEPTNISCAFCKENHYIYQCKQFAKLQYKERHSFVQDNNLCFNCLIPNHSSNKCMRKTSCRVCHKKHHSLLHPEKRDESVRENCHKDSSQNIVSHFVHQPGQILLATALVDVTSRQGQKHVYRALIDQGSQASFVTEDIVQTLGLKKIRINGVVSGLSEGKQLHTKYMVEVQLQSRHNTTFTIPVKAYILKSITTYLPQQSITISNWPELEHMTLADPKYNTPDQVHLLLGADVYSKIIEVGLIKSPSGIIAQKTQLGWILSGDTSNKQPVKQNKIISMHVCVCENDLLRKFWEVENEVLTCERKLSRDEQRCEDIYNKTTVRTESGRYKVNLPFKENVETPVEKCGNTKEIAISRFLQLERKLEQKPKMKEEYTKVIKEYKELGHMALTNEDDTNLIFLPHHAVIREDKDTTKLRVVFDASAKGSKGQSLNDTLLTGPVIQDDLRTLITKWRQHKIALISDITKMYRQILVQEKDTYYQCIVWRDNPKENCRFYRLLTVTFGTACAPYLAVRTLMKAAEDESDKYPEAAEIVKTSFYMDDLMTGASTEKQAIEIYEQVNKLLGSAGFVLQKWSSNSDNLLQIIQQNKEHTQPFEIKLDKIIKILGVAWDRNDDQFKISVNLPEPVKPITKRRVLSDVARLFDPFGWLAPVIIKAKVIIQKLWLCSSDWDEEIPSDLLEEWLIFRQQLLTLQNLKIDRWIHTHPDNDKIELVGFADASTAAYAAVLYVRVVQGNEVYVTILESKTKVAPLKQISIARLELCAAVLLAKLLAETSKKLKIPSNQIYAYTDSTIVLAWIQSQPIRWQTFVANRITEIQTRLDNDRWNHVASAENPADIASRGIEPSELQVAELWWNGPHWMRNPNIHINKIQVPETTLEERKQQTKVFHNNTEESILNRFSSFKKMIRVLTYCRRFLNLKENKENRNKMSTYLTAEEMKTTLGACIRTIQETEFAEELEDLKTKGKVKRSSKLITLTPYIDDKGLLRVGGRLQSANISKDYKHPIIIPKNTHLGDLLIRDAHERVMHGGTALTINYLKSKYWIIGLKQSVKKYLSKCVTCTRYNARTQQPIMGELPSVRVTPGRAFECCGVDFAGPIQMRVSKGRGQKSYKGYISLFVCMKTKALHLEAVSDLTTPGFIAAFRRFVSRRGHCAEMWSDNGLNFVGAANELTKMLNQSMTNVLKEIAEMLENDGTKWHFIPPKSPNFGGLWESGVKSVKAHLMKTIGNSTLTFEEFSTVLCQIEAVLNSRPISSLSDDPNDTSPLTPSHFLVGEPLIVIPEPNNISDTISPLQRWKLTQRMTKCFWNRWSKEYLNTLQQKHKWHTKVDAPKVGDLVVIKETDLPPAKWLLGRITQLHPGPDDQVRVVSLKCRGSTLKRPVSKLILLP</sequence>
<dbReference type="Pfam" id="PF03564">
    <property type="entry name" value="DUF1759"/>
    <property type="match status" value="1"/>
</dbReference>
<feature type="domain" description="Integrase catalytic" evidence="1">
    <location>
        <begin position="1389"/>
        <end position="1585"/>
    </location>
</feature>
<dbReference type="Gene3D" id="3.30.420.10">
    <property type="entry name" value="Ribonuclease H-like superfamily/Ribonuclease H"/>
    <property type="match status" value="1"/>
</dbReference>
<dbReference type="InterPro" id="IPR008042">
    <property type="entry name" value="Retrotrans_Pao"/>
</dbReference>
<dbReference type="Gene3D" id="3.10.10.10">
    <property type="entry name" value="HIV Type 1 Reverse Transcriptase, subunit A, domain 1"/>
    <property type="match status" value="1"/>
</dbReference>
<reference evidence="2 3" key="1">
    <citation type="submission" date="2024-06" db="EMBL/GenBank/DDBJ databases">
        <title>A chromosome-level genome assembly of beet webworm, Loxostege sticticalis.</title>
        <authorList>
            <person name="Zhang Y."/>
        </authorList>
    </citation>
    <scope>NUCLEOTIDE SEQUENCE [LARGE SCALE GENOMIC DNA]</scope>
    <source>
        <strain evidence="2">AQ028</strain>
        <tissue evidence="2">Male pupae</tissue>
    </source>
</reference>
<organism evidence="2 3">
    <name type="scientific">Loxostege sticticalis</name>
    <name type="common">Beet webworm moth</name>
    <dbReference type="NCBI Taxonomy" id="481309"/>
    <lineage>
        <taxon>Eukaryota</taxon>
        <taxon>Metazoa</taxon>
        <taxon>Ecdysozoa</taxon>
        <taxon>Arthropoda</taxon>
        <taxon>Hexapoda</taxon>
        <taxon>Insecta</taxon>
        <taxon>Pterygota</taxon>
        <taxon>Neoptera</taxon>
        <taxon>Endopterygota</taxon>
        <taxon>Lepidoptera</taxon>
        <taxon>Glossata</taxon>
        <taxon>Ditrysia</taxon>
        <taxon>Pyraloidea</taxon>
        <taxon>Crambidae</taxon>
        <taxon>Pyraustinae</taxon>
        <taxon>Loxostege</taxon>
    </lineage>
</organism>
<dbReference type="Pfam" id="PF05380">
    <property type="entry name" value="Peptidase_A17"/>
    <property type="match status" value="1"/>
</dbReference>
<dbReference type="Proteomes" id="UP001549921">
    <property type="component" value="Unassembled WGS sequence"/>
</dbReference>
<dbReference type="PANTHER" id="PTHR47331:SF5">
    <property type="entry name" value="RIBONUCLEASE H"/>
    <property type="match status" value="1"/>
</dbReference>
<dbReference type="InterPro" id="IPR036397">
    <property type="entry name" value="RNaseH_sf"/>
</dbReference>
<dbReference type="GO" id="GO:0071897">
    <property type="term" value="P:DNA biosynthetic process"/>
    <property type="evidence" value="ECO:0007669"/>
    <property type="project" value="UniProtKB-ARBA"/>
</dbReference>
<dbReference type="SUPFAM" id="SSF53098">
    <property type="entry name" value="Ribonuclease H-like"/>
    <property type="match status" value="1"/>
</dbReference>
<dbReference type="SUPFAM" id="SSF56672">
    <property type="entry name" value="DNA/RNA polymerases"/>
    <property type="match status" value="1"/>
</dbReference>
<dbReference type="InterPro" id="IPR012337">
    <property type="entry name" value="RNaseH-like_sf"/>
</dbReference>
<dbReference type="Gene3D" id="1.10.340.70">
    <property type="match status" value="1"/>
</dbReference>
<dbReference type="Pfam" id="PF17921">
    <property type="entry name" value="Integrase_H2C2"/>
    <property type="match status" value="1"/>
</dbReference>
<comment type="caution">
    <text evidence="2">The sequence shown here is derived from an EMBL/GenBank/DDBJ whole genome shotgun (WGS) entry which is preliminary data.</text>
</comment>
<dbReference type="GO" id="GO:0042575">
    <property type="term" value="C:DNA polymerase complex"/>
    <property type="evidence" value="ECO:0007669"/>
    <property type="project" value="UniProtKB-ARBA"/>
</dbReference>
<dbReference type="PANTHER" id="PTHR47331">
    <property type="entry name" value="PHD-TYPE DOMAIN-CONTAINING PROTEIN"/>
    <property type="match status" value="1"/>
</dbReference>
<dbReference type="InterPro" id="IPR041588">
    <property type="entry name" value="Integrase_H2C2"/>
</dbReference>
<dbReference type="CDD" id="cd01644">
    <property type="entry name" value="RT_pepA17"/>
    <property type="match status" value="1"/>
</dbReference>